<evidence type="ECO:0000313" key="2">
    <source>
        <dbReference type="EMBL" id="PJJ73313.1"/>
    </source>
</evidence>
<dbReference type="InterPro" id="IPR038694">
    <property type="entry name" value="DUF427_sf"/>
</dbReference>
<dbReference type="PANTHER" id="PTHR34310">
    <property type="entry name" value="DUF427 DOMAIN PROTEIN (AFU_ORTHOLOGUE AFUA_3G02220)"/>
    <property type="match status" value="1"/>
</dbReference>
<dbReference type="InterPro" id="IPR007361">
    <property type="entry name" value="DUF427"/>
</dbReference>
<accession>A0A2M9CN35</accession>
<feature type="domain" description="DUF427" evidence="1">
    <location>
        <begin position="1"/>
        <end position="95"/>
    </location>
</feature>
<comment type="caution">
    <text evidence="2">The sequence shown here is derived from an EMBL/GenBank/DDBJ whole genome shotgun (WGS) entry which is preliminary data.</text>
</comment>
<dbReference type="EMBL" id="PGFF01000001">
    <property type="protein sequence ID" value="PJJ73313.1"/>
    <property type="molecule type" value="Genomic_DNA"/>
</dbReference>
<organism evidence="2 3">
    <name type="scientific">Diaminobutyricimonas aerilata</name>
    <dbReference type="NCBI Taxonomy" id="1162967"/>
    <lineage>
        <taxon>Bacteria</taxon>
        <taxon>Bacillati</taxon>
        <taxon>Actinomycetota</taxon>
        <taxon>Actinomycetes</taxon>
        <taxon>Micrococcales</taxon>
        <taxon>Microbacteriaceae</taxon>
        <taxon>Diaminobutyricimonas</taxon>
    </lineage>
</organism>
<dbReference type="Pfam" id="PF04248">
    <property type="entry name" value="NTP_transf_9"/>
    <property type="match status" value="1"/>
</dbReference>
<dbReference type="OrthoDB" id="9815163at2"/>
<evidence type="ECO:0000259" key="1">
    <source>
        <dbReference type="Pfam" id="PF04248"/>
    </source>
</evidence>
<proteinExistence type="predicted"/>
<dbReference type="Gene3D" id="2.170.150.40">
    <property type="entry name" value="Domain of unknown function (DUF427)"/>
    <property type="match status" value="1"/>
</dbReference>
<sequence length="100" mass="11434">MKAMLGDTVVAEAPKEDLIQIEGNWYFPPSSVNDSLLEKSPTPYTCPWKGECQYFSVKNGDTLLQDRAWSYPTPYPTAFDRVGKDFSNYVAFWKDVRVVD</sequence>
<name>A0A2M9CN35_9MICO</name>
<protein>
    <submittedName>
        <fullName evidence="2">Uncharacterized protein (DUF427 family)</fullName>
    </submittedName>
</protein>
<dbReference type="AlphaFoldDB" id="A0A2M9CN35"/>
<keyword evidence="3" id="KW-1185">Reference proteome</keyword>
<dbReference type="PANTHER" id="PTHR34310:SF5">
    <property type="entry name" value="DUF427 DOMAIN PROTEIN (AFU_ORTHOLOGUE AFUA_3G02220)"/>
    <property type="match status" value="1"/>
</dbReference>
<evidence type="ECO:0000313" key="3">
    <source>
        <dbReference type="Proteomes" id="UP000228758"/>
    </source>
</evidence>
<reference evidence="2 3" key="1">
    <citation type="submission" date="2017-11" db="EMBL/GenBank/DDBJ databases">
        <title>Genomic Encyclopedia of Archaeal and Bacterial Type Strains, Phase II (KMG-II): From Individual Species to Whole Genera.</title>
        <authorList>
            <person name="Goeker M."/>
        </authorList>
    </citation>
    <scope>NUCLEOTIDE SEQUENCE [LARGE SCALE GENOMIC DNA]</scope>
    <source>
        <strain evidence="2 3">DSM 27393</strain>
    </source>
</reference>
<gene>
    <name evidence="2" type="ORF">CLV46_2899</name>
</gene>
<dbReference type="Proteomes" id="UP000228758">
    <property type="component" value="Unassembled WGS sequence"/>
</dbReference>
<dbReference type="RefSeq" id="WP_100365415.1">
    <property type="nucleotide sequence ID" value="NZ_PGFF01000001.1"/>
</dbReference>